<feature type="region of interest" description="Disordered" evidence="1">
    <location>
        <begin position="650"/>
        <end position="691"/>
    </location>
</feature>
<proteinExistence type="predicted"/>
<dbReference type="EMBL" id="JATN01000322">
    <property type="protein sequence ID" value="EUC55874.1"/>
    <property type="molecule type" value="Genomic_DNA"/>
</dbReference>
<dbReference type="AlphaFoldDB" id="X8J2Y3"/>
<evidence type="ECO:0000256" key="1">
    <source>
        <dbReference type="SAM" id="MobiDB-lite"/>
    </source>
</evidence>
<comment type="caution">
    <text evidence="2">The sequence shown here is derived from an EMBL/GenBank/DDBJ whole genome shotgun (WGS) entry which is preliminary data.</text>
</comment>
<evidence type="ECO:0000313" key="3">
    <source>
        <dbReference type="Proteomes" id="UP000030108"/>
    </source>
</evidence>
<name>X8J2Y3_9AGAM</name>
<feature type="compositionally biased region" description="Basic and acidic residues" evidence="1">
    <location>
        <begin position="672"/>
        <end position="684"/>
    </location>
</feature>
<evidence type="ECO:0000313" key="2">
    <source>
        <dbReference type="EMBL" id="EUC55874.1"/>
    </source>
</evidence>
<reference evidence="3" key="1">
    <citation type="journal article" date="2014" name="Genome Announc.">
        <title>Draft genome sequence of the plant-pathogenic soil fungus Rhizoctonia solani anastomosis group 3 strain Rhs1AP.</title>
        <authorList>
            <person name="Cubeta M.A."/>
            <person name="Thomas E."/>
            <person name="Dean R.A."/>
            <person name="Jabaji S."/>
            <person name="Neate S.M."/>
            <person name="Tavantzis S."/>
            <person name="Toda T."/>
            <person name="Vilgalys R."/>
            <person name="Bharathan N."/>
            <person name="Fedorova-Abrams N."/>
            <person name="Pakala S.B."/>
            <person name="Pakala S.M."/>
            <person name="Zafar N."/>
            <person name="Joardar V."/>
            <person name="Losada L."/>
            <person name="Nierman W.C."/>
        </authorList>
    </citation>
    <scope>NUCLEOTIDE SEQUENCE [LARGE SCALE GENOMIC DNA]</scope>
    <source>
        <strain evidence="3">AG-3</strain>
    </source>
</reference>
<accession>X8J2Y3</accession>
<feature type="region of interest" description="Disordered" evidence="1">
    <location>
        <begin position="425"/>
        <end position="525"/>
    </location>
</feature>
<feature type="compositionally biased region" description="Basic and acidic residues" evidence="1">
    <location>
        <begin position="490"/>
        <end position="500"/>
    </location>
</feature>
<dbReference type="Proteomes" id="UP000030108">
    <property type="component" value="Unassembled WGS sequence"/>
</dbReference>
<gene>
    <name evidence="2" type="ORF">RSOL_142450</name>
</gene>
<sequence length="691" mass="77279">MIRLSRIYRIPLHLKLYTMLTKLNIPAPNQPLVIQPQPVQPPNPEPDPLEADPIRYRVPYPPGPTLQDEGRALEAYNNLLVAKNKNALRPYAPVVQALPMSLARSMMYQTHPVPESPFIQAPYTTVRRPLLEAWRARMRLDLSTRTSAPAVSRGGQLPIAVLDKIVVFMLLDAPPKIRPRATLRNFTLACRRFRHTTTPYVYQHAVLRGKGDVGVYARLGVGKHVRILTIQFDPYDPWSPYSILVDPALYLEPQGSNTTPKRGIESAFPHLIQMTFVARFAPDDARTMWHANAQILGAGYGGVKFGPVNPSNIYKSHSFLAGKLALFTPARVKSVTLDADIPEFVSTFALLFIKRAADSKTQARLDIVTRREEAVQATECAIHSYAARNPVPVRVALVMYGPSYGTSFFWNGTSRAPPPQAVWRRNKESNKHELPEEILPPTWEELGPGPRRSNRKSTSPYKNPDGSSPIGKRGELTSMVKSAGRTPMYAKDRVRRREPSPEPDVDPVPAPSKIPESTPEIDNVPHGQKCAWSAGRTLAQFPEALESAFKQVNDSFAQFAGNTPGTKRVQFQGEDAEYPEFWQFVNNLAGKQPRIGVWHTTARSEVDTFVSAYREKRFGSNMRAFKLQMMKEFGHDQLVVERKVSKARIGKARQVNTDRNAPKAGAKSSTTHVDDASTSHEGRATKRVRIA</sequence>
<protein>
    <submittedName>
        <fullName evidence="2">Uncharacterized protein</fullName>
    </submittedName>
</protein>
<organism evidence="2 3">
    <name type="scientific">Rhizoctonia solani AG-3 Rhs1AP</name>
    <dbReference type="NCBI Taxonomy" id="1086054"/>
    <lineage>
        <taxon>Eukaryota</taxon>
        <taxon>Fungi</taxon>
        <taxon>Dikarya</taxon>
        <taxon>Basidiomycota</taxon>
        <taxon>Agaricomycotina</taxon>
        <taxon>Agaricomycetes</taxon>
        <taxon>Cantharellales</taxon>
        <taxon>Ceratobasidiaceae</taxon>
        <taxon>Rhizoctonia</taxon>
    </lineage>
</organism>
<feature type="compositionally biased region" description="Basic and acidic residues" evidence="1">
    <location>
        <begin position="425"/>
        <end position="435"/>
    </location>
</feature>
<dbReference type="OrthoDB" id="3263239at2759"/>